<comment type="caution">
    <text evidence="2">The sequence shown here is derived from an EMBL/GenBank/DDBJ whole genome shotgun (WGS) entry which is preliminary data.</text>
</comment>
<feature type="compositionally biased region" description="Basic residues" evidence="1">
    <location>
        <begin position="39"/>
        <end position="55"/>
    </location>
</feature>
<reference evidence="2 3" key="1">
    <citation type="journal article" date="2021" name="BMC Genomics">
        <title>Datura genome reveals duplications of psychoactive alkaloid biosynthetic genes and high mutation rate following tissue culture.</title>
        <authorList>
            <person name="Rajewski A."/>
            <person name="Carter-House D."/>
            <person name="Stajich J."/>
            <person name="Litt A."/>
        </authorList>
    </citation>
    <scope>NUCLEOTIDE SEQUENCE [LARGE SCALE GENOMIC DNA]</scope>
    <source>
        <strain evidence="2">AR-01</strain>
    </source>
</reference>
<dbReference type="Proteomes" id="UP000823775">
    <property type="component" value="Unassembled WGS sequence"/>
</dbReference>
<evidence type="ECO:0000256" key="1">
    <source>
        <dbReference type="SAM" id="MobiDB-lite"/>
    </source>
</evidence>
<accession>A0ABS8S9N6</accession>
<sequence length="122" mass="13740">MAKHRYDAELEEALCKARRMRKKGEPPQEANMLYGSIPSRHKGRKYLGKSNRRHHKDSDEINPKVKKRKRAPVVAHAFETDMGIDSVGTHPRMSRHSLRLHGTPGAPGRPSRANRGSNDAGL</sequence>
<proteinExistence type="predicted"/>
<protein>
    <submittedName>
        <fullName evidence="2">Uncharacterized protein</fullName>
    </submittedName>
</protein>
<keyword evidence="3" id="KW-1185">Reference proteome</keyword>
<evidence type="ECO:0000313" key="2">
    <source>
        <dbReference type="EMBL" id="MCD7455535.1"/>
    </source>
</evidence>
<name>A0ABS8S9N6_DATST</name>
<feature type="region of interest" description="Disordered" evidence="1">
    <location>
        <begin position="19"/>
        <end position="122"/>
    </location>
</feature>
<organism evidence="2 3">
    <name type="scientific">Datura stramonium</name>
    <name type="common">Jimsonweed</name>
    <name type="synonym">Common thornapple</name>
    <dbReference type="NCBI Taxonomy" id="4076"/>
    <lineage>
        <taxon>Eukaryota</taxon>
        <taxon>Viridiplantae</taxon>
        <taxon>Streptophyta</taxon>
        <taxon>Embryophyta</taxon>
        <taxon>Tracheophyta</taxon>
        <taxon>Spermatophyta</taxon>
        <taxon>Magnoliopsida</taxon>
        <taxon>eudicotyledons</taxon>
        <taxon>Gunneridae</taxon>
        <taxon>Pentapetalae</taxon>
        <taxon>asterids</taxon>
        <taxon>lamiids</taxon>
        <taxon>Solanales</taxon>
        <taxon>Solanaceae</taxon>
        <taxon>Solanoideae</taxon>
        <taxon>Datureae</taxon>
        <taxon>Datura</taxon>
    </lineage>
</organism>
<dbReference type="EMBL" id="JACEIK010000351">
    <property type="protein sequence ID" value="MCD7455535.1"/>
    <property type="molecule type" value="Genomic_DNA"/>
</dbReference>
<gene>
    <name evidence="2" type="ORF">HAX54_028561</name>
</gene>
<evidence type="ECO:0000313" key="3">
    <source>
        <dbReference type="Proteomes" id="UP000823775"/>
    </source>
</evidence>